<evidence type="ECO:0000256" key="3">
    <source>
        <dbReference type="ARBA" id="ARBA00023163"/>
    </source>
</evidence>
<dbReference type="PANTHER" id="PTHR30055:SF148">
    <property type="entry name" value="TETR-FAMILY TRANSCRIPTIONAL REGULATOR"/>
    <property type="match status" value="1"/>
</dbReference>
<dbReference type="Gene3D" id="1.10.357.10">
    <property type="entry name" value="Tetracycline Repressor, domain 2"/>
    <property type="match status" value="1"/>
</dbReference>
<dbReference type="PROSITE" id="PS50977">
    <property type="entry name" value="HTH_TETR_2"/>
    <property type="match status" value="1"/>
</dbReference>
<evidence type="ECO:0000256" key="1">
    <source>
        <dbReference type="ARBA" id="ARBA00023015"/>
    </source>
</evidence>
<dbReference type="InterPro" id="IPR023772">
    <property type="entry name" value="DNA-bd_HTH_TetR-type_CS"/>
</dbReference>
<name>A0ABN2J7X6_9ACTN</name>
<dbReference type="InterPro" id="IPR001647">
    <property type="entry name" value="HTH_TetR"/>
</dbReference>
<keyword evidence="1" id="KW-0805">Transcription regulation</keyword>
<evidence type="ECO:0000256" key="4">
    <source>
        <dbReference type="PROSITE-ProRule" id="PRU00335"/>
    </source>
</evidence>
<protein>
    <submittedName>
        <fullName evidence="6">TetR/AcrR family transcriptional regulator</fullName>
    </submittedName>
</protein>
<dbReference type="InterPro" id="IPR011075">
    <property type="entry name" value="TetR_C"/>
</dbReference>
<dbReference type="SUPFAM" id="SSF48498">
    <property type="entry name" value="Tetracyclin repressor-like, C-terminal domain"/>
    <property type="match status" value="1"/>
</dbReference>
<dbReference type="Pfam" id="PF16859">
    <property type="entry name" value="TetR_C_11"/>
    <property type="match status" value="1"/>
</dbReference>
<dbReference type="SUPFAM" id="SSF46689">
    <property type="entry name" value="Homeodomain-like"/>
    <property type="match status" value="1"/>
</dbReference>
<feature type="domain" description="HTH tetR-type" evidence="5">
    <location>
        <begin position="1"/>
        <end position="48"/>
    </location>
</feature>
<dbReference type="PANTHER" id="PTHR30055">
    <property type="entry name" value="HTH-TYPE TRANSCRIPTIONAL REGULATOR RUTR"/>
    <property type="match status" value="1"/>
</dbReference>
<dbReference type="Pfam" id="PF00440">
    <property type="entry name" value="TetR_N"/>
    <property type="match status" value="1"/>
</dbReference>
<sequence length="182" mass="19603">MLAECSFSAISIEAVAARSGSAKTTIYRHWPTKQDLLIDVVDEALPVAEAPDTGRVADDLRHFAHDLARILKTELMSSLITGVVDASEREPGMAKLLADFTVRRRRPIHGSVKRAIARGELDAAADPDLIASLLLGPLFYRRLISHQPINNAFLSQLVSAVLAAAGATPVQGGERSVRSLLD</sequence>
<dbReference type="InterPro" id="IPR036271">
    <property type="entry name" value="Tet_transcr_reg_TetR-rel_C_sf"/>
</dbReference>
<reference evidence="6 7" key="1">
    <citation type="journal article" date="2019" name="Int. J. Syst. Evol. Microbiol.">
        <title>The Global Catalogue of Microorganisms (GCM) 10K type strain sequencing project: providing services to taxonomists for standard genome sequencing and annotation.</title>
        <authorList>
            <consortium name="The Broad Institute Genomics Platform"/>
            <consortium name="The Broad Institute Genome Sequencing Center for Infectious Disease"/>
            <person name="Wu L."/>
            <person name="Ma J."/>
        </authorList>
    </citation>
    <scope>NUCLEOTIDE SEQUENCE [LARGE SCALE GENOMIC DNA]</scope>
    <source>
        <strain evidence="6 7">JCM 14718</strain>
    </source>
</reference>
<evidence type="ECO:0000256" key="2">
    <source>
        <dbReference type="ARBA" id="ARBA00023125"/>
    </source>
</evidence>
<dbReference type="Gene3D" id="1.10.10.60">
    <property type="entry name" value="Homeodomain-like"/>
    <property type="match status" value="1"/>
</dbReference>
<organism evidence="6 7">
    <name type="scientific">Fodinicola feengrottensis</name>
    <dbReference type="NCBI Taxonomy" id="435914"/>
    <lineage>
        <taxon>Bacteria</taxon>
        <taxon>Bacillati</taxon>
        <taxon>Actinomycetota</taxon>
        <taxon>Actinomycetes</taxon>
        <taxon>Mycobacteriales</taxon>
        <taxon>Fodinicola</taxon>
    </lineage>
</organism>
<dbReference type="Proteomes" id="UP001500618">
    <property type="component" value="Unassembled WGS sequence"/>
</dbReference>
<keyword evidence="2 4" id="KW-0238">DNA-binding</keyword>
<feature type="DNA-binding region" description="H-T-H motif" evidence="4">
    <location>
        <begin position="11"/>
        <end position="30"/>
    </location>
</feature>
<proteinExistence type="predicted"/>
<evidence type="ECO:0000259" key="5">
    <source>
        <dbReference type="PROSITE" id="PS50977"/>
    </source>
</evidence>
<keyword evidence="3" id="KW-0804">Transcription</keyword>
<dbReference type="InterPro" id="IPR009057">
    <property type="entry name" value="Homeodomain-like_sf"/>
</dbReference>
<comment type="caution">
    <text evidence="6">The sequence shown here is derived from an EMBL/GenBank/DDBJ whole genome shotgun (WGS) entry which is preliminary data.</text>
</comment>
<accession>A0ABN2J7X6</accession>
<dbReference type="PROSITE" id="PS01081">
    <property type="entry name" value="HTH_TETR_1"/>
    <property type="match status" value="1"/>
</dbReference>
<evidence type="ECO:0000313" key="6">
    <source>
        <dbReference type="EMBL" id="GAA1719745.1"/>
    </source>
</evidence>
<dbReference type="EMBL" id="BAAANY010000043">
    <property type="protein sequence ID" value="GAA1719745.1"/>
    <property type="molecule type" value="Genomic_DNA"/>
</dbReference>
<dbReference type="InterPro" id="IPR050109">
    <property type="entry name" value="HTH-type_TetR-like_transc_reg"/>
</dbReference>
<gene>
    <name evidence="6" type="ORF">GCM10009765_80120</name>
</gene>
<keyword evidence="7" id="KW-1185">Reference proteome</keyword>
<evidence type="ECO:0000313" key="7">
    <source>
        <dbReference type="Proteomes" id="UP001500618"/>
    </source>
</evidence>